<evidence type="ECO:0000256" key="6">
    <source>
        <dbReference type="SAM" id="Phobius"/>
    </source>
</evidence>
<evidence type="ECO:0000256" key="3">
    <source>
        <dbReference type="ARBA" id="ARBA00022989"/>
    </source>
</evidence>
<dbReference type="PANTHER" id="PTHR12911">
    <property type="entry name" value="SAD1/UNC-84-LIKE PROTEIN-RELATED"/>
    <property type="match status" value="1"/>
</dbReference>
<feature type="region of interest" description="Disordered" evidence="5">
    <location>
        <begin position="1"/>
        <end position="207"/>
    </location>
</feature>
<accession>A0A0B2WWK9</accession>
<evidence type="ECO:0000256" key="4">
    <source>
        <dbReference type="ARBA" id="ARBA00023136"/>
    </source>
</evidence>
<dbReference type="InterPro" id="IPR045119">
    <property type="entry name" value="SUN1-5"/>
</dbReference>
<dbReference type="EMBL" id="AZHE01000007">
    <property type="protein sequence ID" value="KHN98453.1"/>
    <property type="molecule type" value="Genomic_DNA"/>
</dbReference>
<reference evidence="8 9" key="1">
    <citation type="journal article" date="2014" name="Proc. Natl. Acad. Sci. U.S.A.">
        <title>Trajectory and genomic determinants of fungal-pathogen speciation and host adaptation.</title>
        <authorList>
            <person name="Hu X."/>
            <person name="Xiao G."/>
            <person name="Zheng P."/>
            <person name="Shang Y."/>
            <person name="Su Y."/>
            <person name="Zhang X."/>
            <person name="Liu X."/>
            <person name="Zhan S."/>
            <person name="St Leger R.J."/>
            <person name="Wang C."/>
        </authorList>
    </citation>
    <scope>NUCLEOTIDE SEQUENCE [LARGE SCALE GENOMIC DNA]</scope>
    <source>
        <strain evidence="8 9">ARSEF 1941</strain>
    </source>
</reference>
<name>A0A0B2WWK9_METAS</name>
<proteinExistence type="predicted"/>
<keyword evidence="3 6" id="KW-1133">Transmembrane helix</keyword>
<dbReference type="RefSeq" id="XP_040679519.1">
    <property type="nucleotide sequence ID" value="XM_040822376.1"/>
</dbReference>
<dbReference type="GO" id="GO:0034993">
    <property type="term" value="C:meiotic nuclear membrane microtubule tethering complex"/>
    <property type="evidence" value="ECO:0007669"/>
    <property type="project" value="TreeGrafter"/>
</dbReference>
<dbReference type="AlphaFoldDB" id="A0A0B2WWK9"/>
<dbReference type="PROSITE" id="PS51469">
    <property type="entry name" value="SUN"/>
    <property type="match status" value="1"/>
</dbReference>
<gene>
    <name evidence="8" type="ORF">MAM_03577</name>
</gene>
<keyword evidence="2 6" id="KW-0812">Transmembrane</keyword>
<keyword evidence="4 6" id="KW-0472">Membrane</keyword>
<protein>
    <submittedName>
        <fullName evidence="8">Spindle pole body-associated protein sad1</fullName>
    </submittedName>
</protein>
<feature type="compositionally biased region" description="Basic residues" evidence="5">
    <location>
        <begin position="1"/>
        <end position="11"/>
    </location>
</feature>
<organism evidence="8 9">
    <name type="scientific">Metarhizium album (strain ARSEF 1941)</name>
    <dbReference type="NCBI Taxonomy" id="1081103"/>
    <lineage>
        <taxon>Eukaryota</taxon>
        <taxon>Fungi</taxon>
        <taxon>Dikarya</taxon>
        <taxon>Ascomycota</taxon>
        <taxon>Pezizomycotina</taxon>
        <taxon>Sordariomycetes</taxon>
        <taxon>Hypocreomycetidae</taxon>
        <taxon>Hypocreales</taxon>
        <taxon>Clavicipitaceae</taxon>
        <taxon>Metarhizium</taxon>
    </lineage>
</organism>
<feature type="compositionally biased region" description="Pro residues" evidence="5">
    <location>
        <begin position="244"/>
        <end position="254"/>
    </location>
</feature>
<evidence type="ECO:0000256" key="2">
    <source>
        <dbReference type="ARBA" id="ARBA00022692"/>
    </source>
</evidence>
<dbReference type="GO" id="GO:0043495">
    <property type="term" value="F:protein-membrane adaptor activity"/>
    <property type="evidence" value="ECO:0007669"/>
    <property type="project" value="TreeGrafter"/>
</dbReference>
<comment type="subcellular location">
    <subcellularLocation>
        <location evidence="1">Membrane</location>
    </subcellularLocation>
</comment>
<evidence type="ECO:0000259" key="7">
    <source>
        <dbReference type="PROSITE" id="PS51469"/>
    </source>
</evidence>
<feature type="compositionally biased region" description="Acidic residues" evidence="5">
    <location>
        <begin position="263"/>
        <end position="279"/>
    </location>
</feature>
<evidence type="ECO:0000256" key="1">
    <source>
        <dbReference type="ARBA" id="ARBA00004370"/>
    </source>
</evidence>
<feature type="region of interest" description="Disordered" evidence="5">
    <location>
        <begin position="226"/>
        <end position="401"/>
    </location>
</feature>
<dbReference type="InterPro" id="IPR012919">
    <property type="entry name" value="SUN_dom"/>
</dbReference>
<dbReference type="GeneID" id="63738032"/>
<dbReference type="Proteomes" id="UP000030816">
    <property type="component" value="Unassembled WGS sequence"/>
</dbReference>
<dbReference type="Gene3D" id="2.60.120.260">
    <property type="entry name" value="Galactose-binding domain-like"/>
    <property type="match status" value="1"/>
</dbReference>
<sequence>MAPRPVRRRPTRFSVREPDTPSNSNPLTFQKPNLPPLQGTPSSRRQYSYGAEVEPMPSRPGHGLSRNQARDIGSAVRNVLKAPGVNDEEEDHHQDRQEKTQKPQGPKLAQPELDELAGNQLSQSQHLPSYLSGNPVTGLATRPLLSLRNPRPDGSDGDDARSFGIESDFYGDATITSTPRAPPPQRPELSDELSIASAPANGRLSHSVVNKLPAVISEDEEVDLVKQPQAAYKGPAKIVGPSPLRAPPRRPPQLPAQQPRFEQEEEEEDEEEEDEENEQGTDATDEHQEGNEEDDLVEHQGPRPIAQTNTPAPGRSQPELRDHIQRTRMGGPSLAQAQPKPIPRLQPPNTSASTLRSTEGLRSNQVRRSQLSTRAQLEPRPRTHPERRDQGSEENSSEDGRWLDRAAATTTNLFAQAKFLVNSSPFSLGRRYPGDDSERDTAIQRDIAQAETEVARERLREENEAAYQRSYQRWSWLKSFFTPFTGRRQSQHGNTAAPGSNRRSMFALLRLLNPMIYLRAIVWLIQALLDWIMQVVHFIIPAGVWDQLSSVFGFLPHILAGGLAFVMAFAFATQLAGSTDSGWPPQVMEAALRTFDDLRYGVSGLIPTVTWPKRDRWVDLENLWEDDDSSRNKLQHFLSRMEEEFLTLKRSGKIHDASLKKLEKILPSIVHMDLRDGRPVISEEFWHALRDLIHEDGGFLAFDKFGSEYAVSSDRQWSAITSRLLRDPAFTNKLNLTASGIEDRLSRKMITFWDKWVKDNDDKIAHLLGTAVDQIKSAGSQREFEDRLNRIVGEQLAQREEKEGQKGRFVSREEFTRHLTNEVASLSSQLRAELHDLQPQMERLVQRAIDAATQELTHGMSRADVTALVNSLIDKALADINLEAVALGKIHSHWDNDLRNQVNYFAVGAGAAVDPRLTSATWDPRGAAITRRRYEQGQRGPEAFPPIAALEPWQEEGDCWCAARSVNHRGNPHGATLSVQLRHSVIPQHIVVEHILPGATTQPGARPKSIEVWAEILDPEARERILDFASVYFPDDKSDWNYTPPDFSSQFVKITQFVYKGTELHRGVHVHRLNSELLALGAHTDRVVVRAVSNYGAANHTCFYRVRLYGFNVDLDPREGGNSYY</sequence>
<dbReference type="OrthoDB" id="342281at2759"/>
<evidence type="ECO:0000313" key="8">
    <source>
        <dbReference type="EMBL" id="KHN98453.1"/>
    </source>
</evidence>
<evidence type="ECO:0000256" key="5">
    <source>
        <dbReference type="SAM" id="MobiDB-lite"/>
    </source>
</evidence>
<feature type="compositionally biased region" description="Basic and acidic residues" evidence="5">
    <location>
        <begin position="377"/>
        <end position="391"/>
    </location>
</feature>
<dbReference type="HOGENOM" id="CLU_279786_0_0_1"/>
<feature type="compositionally biased region" description="Basic and acidic residues" evidence="5">
    <location>
        <begin position="150"/>
        <end position="161"/>
    </location>
</feature>
<feature type="compositionally biased region" description="Polar residues" evidence="5">
    <location>
        <begin position="20"/>
        <end position="31"/>
    </location>
</feature>
<dbReference type="PANTHER" id="PTHR12911:SF8">
    <property type="entry name" value="KLAROID PROTEIN-RELATED"/>
    <property type="match status" value="1"/>
</dbReference>
<feature type="transmembrane region" description="Helical" evidence="6">
    <location>
        <begin position="516"/>
        <end position="540"/>
    </location>
</feature>
<feature type="transmembrane region" description="Helical" evidence="6">
    <location>
        <begin position="552"/>
        <end position="572"/>
    </location>
</feature>
<dbReference type="STRING" id="1081103.A0A0B2WWK9"/>
<feature type="domain" description="SUN" evidence="7">
    <location>
        <begin position="910"/>
        <end position="1113"/>
    </location>
</feature>
<feature type="compositionally biased region" description="Polar residues" evidence="5">
    <location>
        <begin position="347"/>
        <end position="375"/>
    </location>
</feature>
<evidence type="ECO:0000313" key="9">
    <source>
        <dbReference type="Proteomes" id="UP000030816"/>
    </source>
</evidence>
<comment type="caution">
    <text evidence="8">The sequence shown here is derived from an EMBL/GenBank/DDBJ whole genome shotgun (WGS) entry which is preliminary data.</text>
</comment>
<keyword evidence="9" id="KW-1185">Reference proteome</keyword>
<feature type="compositionally biased region" description="Basic and acidic residues" evidence="5">
    <location>
        <begin position="91"/>
        <end position="101"/>
    </location>
</feature>
<feature type="compositionally biased region" description="Polar residues" evidence="5">
    <location>
        <begin position="119"/>
        <end position="135"/>
    </location>
</feature>